<dbReference type="InterPro" id="IPR011013">
    <property type="entry name" value="Gal_mutarotase_sf_dom"/>
</dbReference>
<dbReference type="Proteomes" id="UP001143400">
    <property type="component" value="Unassembled WGS sequence"/>
</dbReference>
<dbReference type="PANTHER" id="PTHR11122:SF13">
    <property type="entry name" value="GLUCOSE-6-PHOSPHATE 1-EPIMERASE"/>
    <property type="match status" value="1"/>
</dbReference>
<dbReference type="Gene3D" id="2.70.98.10">
    <property type="match status" value="1"/>
</dbReference>
<dbReference type="EMBL" id="JAFBCY010000005">
    <property type="protein sequence ID" value="MBM7853616.1"/>
    <property type="molecule type" value="Genomic_DNA"/>
</dbReference>
<name>A0A9W6IXL7_9HYPH</name>
<dbReference type="SUPFAM" id="SSF74650">
    <property type="entry name" value="Galactose mutarotase-like"/>
    <property type="match status" value="1"/>
</dbReference>
<dbReference type="EMBL" id="BSFF01000009">
    <property type="protein sequence ID" value="GLK57170.1"/>
    <property type="molecule type" value="Genomic_DNA"/>
</dbReference>
<organism evidence="1 4">
    <name type="scientific">Methylopila capsulata</name>
    <dbReference type="NCBI Taxonomy" id="61654"/>
    <lineage>
        <taxon>Bacteria</taxon>
        <taxon>Pseudomonadati</taxon>
        <taxon>Pseudomonadota</taxon>
        <taxon>Alphaproteobacteria</taxon>
        <taxon>Hyphomicrobiales</taxon>
        <taxon>Methylopilaceae</taxon>
        <taxon>Methylopila</taxon>
    </lineage>
</organism>
<reference evidence="1" key="1">
    <citation type="journal article" date="2014" name="Int. J. Syst. Evol. Microbiol.">
        <title>Complete genome sequence of Corynebacterium casei LMG S-19264T (=DSM 44701T), isolated from a smear-ripened cheese.</title>
        <authorList>
            <consortium name="US DOE Joint Genome Institute (JGI-PGF)"/>
            <person name="Walter F."/>
            <person name="Albersmeier A."/>
            <person name="Kalinowski J."/>
            <person name="Ruckert C."/>
        </authorList>
    </citation>
    <scope>NUCLEOTIDE SEQUENCE</scope>
    <source>
        <strain evidence="1">VKM B-1606</strain>
    </source>
</reference>
<dbReference type="GO" id="GO:0016853">
    <property type="term" value="F:isomerase activity"/>
    <property type="evidence" value="ECO:0007669"/>
    <property type="project" value="InterPro"/>
</dbReference>
<evidence type="ECO:0000313" key="1">
    <source>
        <dbReference type="EMBL" id="GLK57170.1"/>
    </source>
</evidence>
<dbReference type="GO" id="GO:0005975">
    <property type="term" value="P:carbohydrate metabolic process"/>
    <property type="evidence" value="ECO:0007669"/>
    <property type="project" value="InterPro"/>
</dbReference>
<dbReference type="AlphaFoldDB" id="A0A9W6IXL7"/>
<dbReference type="PANTHER" id="PTHR11122">
    <property type="entry name" value="APOSPORY-ASSOCIATED PROTEIN C-RELATED"/>
    <property type="match status" value="1"/>
</dbReference>
<dbReference type="CDD" id="cd09024">
    <property type="entry name" value="Aldose_epim_lacX"/>
    <property type="match status" value="1"/>
</dbReference>
<evidence type="ECO:0000313" key="4">
    <source>
        <dbReference type="Proteomes" id="UP001143400"/>
    </source>
</evidence>
<evidence type="ECO:0000313" key="2">
    <source>
        <dbReference type="EMBL" id="MBM7853616.1"/>
    </source>
</evidence>
<dbReference type="GO" id="GO:0030246">
    <property type="term" value="F:carbohydrate binding"/>
    <property type="evidence" value="ECO:0007669"/>
    <property type="project" value="InterPro"/>
</dbReference>
<comment type="caution">
    <text evidence="1">The sequence shown here is derived from an EMBL/GenBank/DDBJ whole genome shotgun (WGS) entry which is preliminary data.</text>
</comment>
<protein>
    <submittedName>
        <fullName evidence="1">Aldose 1-epimerase</fullName>
    </submittedName>
    <submittedName>
        <fullName evidence="2">Galactose mutarotase-like enzyme</fullName>
    </submittedName>
</protein>
<keyword evidence="3" id="KW-1185">Reference proteome</keyword>
<evidence type="ECO:0000313" key="3">
    <source>
        <dbReference type="Proteomes" id="UP000758856"/>
    </source>
</evidence>
<dbReference type="RefSeq" id="WP_204952048.1">
    <property type="nucleotide sequence ID" value="NZ_BSFF01000009.1"/>
</dbReference>
<dbReference type="Proteomes" id="UP000758856">
    <property type="component" value="Unassembled WGS sequence"/>
</dbReference>
<accession>A0A9W6IXL7</accession>
<gene>
    <name evidence="1" type="ORF">GCM10008170_31900</name>
    <name evidence="2" type="ORF">JOD31_003877</name>
</gene>
<dbReference type="InterPro" id="IPR014718">
    <property type="entry name" value="GH-type_carb-bd"/>
</dbReference>
<dbReference type="Pfam" id="PF01263">
    <property type="entry name" value="Aldose_epim"/>
    <property type="match status" value="1"/>
</dbReference>
<reference evidence="2 3" key="2">
    <citation type="submission" date="2021-01" db="EMBL/GenBank/DDBJ databases">
        <title>Genomic Encyclopedia of Type Strains, Phase IV (KMG-IV): sequencing the most valuable type-strain genomes for metagenomic binning, comparative biology and taxonomic classification.</title>
        <authorList>
            <person name="Goeker M."/>
        </authorList>
    </citation>
    <scope>NUCLEOTIDE SEQUENCE [LARGE SCALE GENOMIC DNA]</scope>
    <source>
        <strain evidence="2 3">DSM 6130</strain>
    </source>
</reference>
<dbReference type="InterPro" id="IPR008183">
    <property type="entry name" value="Aldose_1/G6P_1-epimerase"/>
</dbReference>
<sequence>MSDSHGIGSSRVSATITAKGAELVSLKDAGGDELLWQAGPEWPRHAPVLFPIVGKLAGDALRHDGAVYRMTQHGFARDAAFVWEERSASRATLSLSDSPATRAIYPFPFRLTLAYAAEDAVLSVAATVANPGDAPLPFCLGAHPGFRWPLVDGVAKSDHVIVFDAEETGPRLLIEGGLLGAEGPAPIEGRVMRLSEELFAADAVVLPAARSSSARYAALGPDGAELRALTVSWDGYDDLGVWSKPGGAPFLCIEPWRGMASPVGWDGDFVDKPGVVLLAPGEERSFVWRVEV</sequence>
<dbReference type="InterPro" id="IPR037481">
    <property type="entry name" value="LacX"/>
</dbReference>
<proteinExistence type="predicted"/>
<reference evidence="1" key="3">
    <citation type="submission" date="2023-01" db="EMBL/GenBank/DDBJ databases">
        <authorList>
            <person name="Sun Q."/>
            <person name="Evtushenko L."/>
        </authorList>
    </citation>
    <scope>NUCLEOTIDE SEQUENCE</scope>
    <source>
        <strain evidence="1">VKM B-1606</strain>
    </source>
</reference>